<comment type="caution">
    <text evidence="1">The sequence shown here is derived from an EMBL/GenBank/DDBJ whole genome shotgun (WGS) entry which is preliminary data.</text>
</comment>
<sequence>MNAKKQDFPPLIFAPLRCSVDFKIVVLH</sequence>
<dbReference type="Proteomes" id="UP000708208">
    <property type="component" value="Unassembled WGS sequence"/>
</dbReference>
<proteinExistence type="predicted"/>
<dbReference type="EMBL" id="CAJVCH010084181">
    <property type="protein sequence ID" value="CAG7721898.1"/>
    <property type="molecule type" value="Genomic_DNA"/>
</dbReference>
<evidence type="ECO:0000313" key="2">
    <source>
        <dbReference type="Proteomes" id="UP000708208"/>
    </source>
</evidence>
<gene>
    <name evidence="1" type="ORF">AFUS01_LOCUS11084</name>
</gene>
<protein>
    <submittedName>
        <fullName evidence="1">Uncharacterized protein</fullName>
    </submittedName>
</protein>
<accession>A0A8J2K9P9</accession>
<reference evidence="1" key="1">
    <citation type="submission" date="2021-06" db="EMBL/GenBank/DDBJ databases">
        <authorList>
            <person name="Hodson N. C."/>
            <person name="Mongue J. A."/>
            <person name="Jaron S. K."/>
        </authorList>
    </citation>
    <scope>NUCLEOTIDE SEQUENCE</scope>
</reference>
<name>A0A8J2K9P9_9HEXA</name>
<dbReference type="AlphaFoldDB" id="A0A8J2K9P9"/>
<keyword evidence="2" id="KW-1185">Reference proteome</keyword>
<organism evidence="1 2">
    <name type="scientific">Allacma fusca</name>
    <dbReference type="NCBI Taxonomy" id="39272"/>
    <lineage>
        <taxon>Eukaryota</taxon>
        <taxon>Metazoa</taxon>
        <taxon>Ecdysozoa</taxon>
        <taxon>Arthropoda</taxon>
        <taxon>Hexapoda</taxon>
        <taxon>Collembola</taxon>
        <taxon>Symphypleona</taxon>
        <taxon>Sminthuridae</taxon>
        <taxon>Allacma</taxon>
    </lineage>
</organism>
<feature type="non-terminal residue" evidence="1">
    <location>
        <position position="1"/>
    </location>
</feature>
<evidence type="ECO:0000313" key="1">
    <source>
        <dbReference type="EMBL" id="CAG7721898.1"/>
    </source>
</evidence>